<dbReference type="InterPro" id="IPR009057">
    <property type="entry name" value="Homeodomain-like_sf"/>
</dbReference>
<keyword evidence="3" id="KW-1185">Reference proteome</keyword>
<dbReference type="SUPFAM" id="SSF46689">
    <property type="entry name" value="Homeodomain-like"/>
    <property type="match status" value="1"/>
</dbReference>
<evidence type="ECO:0000313" key="4">
    <source>
        <dbReference type="RefSeq" id="XP_029656260.1"/>
    </source>
</evidence>
<dbReference type="KEGG" id="osn:115230193"/>
<name>A0A6P7TXS4_9MOLL</name>
<gene>
    <name evidence="5" type="primary">LOC115231324</name>
    <name evidence="4" type="synonym">LOC115230193</name>
</gene>
<accession>A0A6P7TXS4</accession>
<sequence>MFHNLRSDISRKQYLKFAEIDDNTIAWVNSMDLKGAILNDRIITEKAKAFALNLGITEFKGSKGWLVKFKKRNGLKLRNMHGESATPNFDPNLVSDFIELIKNKISLYGAQNVYNADETGLFYKMIPSKSVCKTIKSGYKVLKDRVSVMLCRNVDGTDKRTFLLIGLFKNPRCFKNFDIKKYVIYSNSKRAWMDSRIFNQFLLKWEMELRKQDRKILFVVDQSPAHKVNFMKFTLGID</sequence>
<dbReference type="Pfam" id="PF03221">
    <property type="entry name" value="HTH_Tnp_Tc5"/>
    <property type="match status" value="1"/>
</dbReference>
<dbReference type="GO" id="GO:0005634">
    <property type="term" value="C:nucleus"/>
    <property type="evidence" value="ECO:0007669"/>
    <property type="project" value="TreeGrafter"/>
</dbReference>
<evidence type="ECO:0000313" key="3">
    <source>
        <dbReference type="Proteomes" id="UP000515154"/>
    </source>
</evidence>
<proteinExistence type="predicted"/>
<dbReference type="RefSeq" id="XP_029657239.1">
    <property type="nucleotide sequence ID" value="XM_029801379.1"/>
</dbReference>
<dbReference type="AlphaFoldDB" id="A0A6P7TXS4"/>
<reference evidence="4 5" key="1">
    <citation type="submission" date="2025-08" db="UniProtKB">
        <authorList>
            <consortium name="RefSeq"/>
        </authorList>
    </citation>
    <scope>IDENTIFICATION</scope>
</reference>
<dbReference type="InterPro" id="IPR004875">
    <property type="entry name" value="DDE_SF_endonuclease_dom"/>
</dbReference>
<dbReference type="InterPro" id="IPR050863">
    <property type="entry name" value="CenT-Element_Derived"/>
</dbReference>
<protein>
    <submittedName>
        <fullName evidence="4 5">Tigger transposable element-derived protein 4-like</fullName>
    </submittedName>
</protein>
<dbReference type="SMART" id="SM00674">
    <property type="entry name" value="CENPB"/>
    <property type="match status" value="1"/>
</dbReference>
<evidence type="ECO:0000313" key="5">
    <source>
        <dbReference type="RefSeq" id="XP_029657239.1"/>
    </source>
</evidence>
<dbReference type="PANTHER" id="PTHR19303">
    <property type="entry name" value="TRANSPOSON"/>
    <property type="match status" value="1"/>
</dbReference>
<dbReference type="Proteomes" id="UP000515154">
    <property type="component" value="Unplaced"/>
</dbReference>
<dbReference type="PANTHER" id="PTHR19303:SF73">
    <property type="entry name" value="PROTEIN PDC2"/>
    <property type="match status" value="1"/>
</dbReference>
<dbReference type="Pfam" id="PF03184">
    <property type="entry name" value="DDE_1"/>
    <property type="match status" value="1"/>
</dbReference>
<keyword evidence="1" id="KW-0238">DNA-binding</keyword>
<dbReference type="GO" id="GO:0003677">
    <property type="term" value="F:DNA binding"/>
    <property type="evidence" value="ECO:0007669"/>
    <property type="project" value="UniProtKB-KW"/>
</dbReference>
<evidence type="ECO:0000259" key="2">
    <source>
        <dbReference type="PROSITE" id="PS51253"/>
    </source>
</evidence>
<dbReference type="RefSeq" id="XP_029656260.1">
    <property type="nucleotide sequence ID" value="XM_029800400.1"/>
</dbReference>
<evidence type="ECO:0000256" key="1">
    <source>
        <dbReference type="ARBA" id="ARBA00023125"/>
    </source>
</evidence>
<organism evidence="3 5">
    <name type="scientific">Octopus sinensis</name>
    <name type="common">East Asian common octopus</name>
    <dbReference type="NCBI Taxonomy" id="2607531"/>
    <lineage>
        <taxon>Eukaryota</taxon>
        <taxon>Metazoa</taxon>
        <taxon>Spiralia</taxon>
        <taxon>Lophotrochozoa</taxon>
        <taxon>Mollusca</taxon>
        <taxon>Cephalopoda</taxon>
        <taxon>Coleoidea</taxon>
        <taxon>Octopodiformes</taxon>
        <taxon>Octopoda</taxon>
        <taxon>Incirrata</taxon>
        <taxon>Octopodidae</taxon>
        <taxon>Octopus</taxon>
    </lineage>
</organism>
<dbReference type="PROSITE" id="PS51253">
    <property type="entry name" value="HTH_CENPB"/>
    <property type="match status" value="1"/>
</dbReference>
<feature type="domain" description="HTH CENPB-type" evidence="2">
    <location>
        <begin position="8"/>
        <end position="79"/>
    </location>
</feature>
<dbReference type="Gene3D" id="1.10.10.60">
    <property type="entry name" value="Homeodomain-like"/>
    <property type="match status" value="1"/>
</dbReference>
<dbReference type="InterPro" id="IPR006600">
    <property type="entry name" value="HTH_CenpB_DNA-bd_dom"/>
</dbReference>
<dbReference type="KEGG" id="osn:115231324"/>